<reference evidence="3 4" key="1">
    <citation type="submission" date="2021-01" db="EMBL/GenBank/DDBJ databases">
        <title>Streptomyces acididurans sp. nov., isolated from a peat swamp forest soil.</title>
        <authorList>
            <person name="Chantavorakit T."/>
            <person name="Duangmal K."/>
        </authorList>
    </citation>
    <scope>NUCLEOTIDE SEQUENCE [LARGE SCALE GENOMIC DNA]</scope>
    <source>
        <strain evidence="3 4">KK5PA1</strain>
    </source>
</reference>
<comment type="caution">
    <text evidence="3">The sequence shown here is derived from an EMBL/GenBank/DDBJ whole genome shotgun (WGS) entry which is preliminary data.</text>
</comment>
<feature type="region of interest" description="Disordered" evidence="1">
    <location>
        <begin position="117"/>
        <end position="142"/>
    </location>
</feature>
<evidence type="ECO:0000313" key="3">
    <source>
        <dbReference type="EMBL" id="MBM9506833.1"/>
    </source>
</evidence>
<dbReference type="PANTHER" id="PTHR45527">
    <property type="entry name" value="NONRIBOSOMAL PEPTIDE SYNTHETASE"/>
    <property type="match status" value="1"/>
</dbReference>
<protein>
    <submittedName>
        <fullName evidence="3">AMP-binding protein</fullName>
    </submittedName>
</protein>
<dbReference type="PANTHER" id="PTHR45527:SF1">
    <property type="entry name" value="FATTY ACID SYNTHASE"/>
    <property type="match status" value="1"/>
</dbReference>
<feature type="compositionally biased region" description="Basic and acidic residues" evidence="1">
    <location>
        <begin position="133"/>
        <end position="142"/>
    </location>
</feature>
<organism evidence="3 4">
    <name type="scientific">Actinacidiphila acididurans</name>
    <dbReference type="NCBI Taxonomy" id="2784346"/>
    <lineage>
        <taxon>Bacteria</taxon>
        <taxon>Bacillati</taxon>
        <taxon>Actinomycetota</taxon>
        <taxon>Actinomycetes</taxon>
        <taxon>Kitasatosporales</taxon>
        <taxon>Streptomycetaceae</taxon>
        <taxon>Actinacidiphila</taxon>
    </lineage>
</organism>
<dbReference type="InterPro" id="IPR000873">
    <property type="entry name" value="AMP-dep_synth/lig_dom"/>
</dbReference>
<dbReference type="Pfam" id="PF00501">
    <property type="entry name" value="AMP-binding"/>
    <property type="match status" value="1"/>
</dbReference>
<dbReference type="EMBL" id="JADKYB010000010">
    <property type="protein sequence ID" value="MBM9506833.1"/>
    <property type="molecule type" value="Genomic_DNA"/>
</dbReference>
<proteinExistence type="predicted"/>
<feature type="compositionally biased region" description="Basic and acidic residues" evidence="1">
    <location>
        <begin position="334"/>
        <end position="346"/>
    </location>
</feature>
<feature type="domain" description="AMP-dependent synthetase/ligase" evidence="2">
    <location>
        <begin position="57"/>
        <end position="366"/>
    </location>
</feature>
<dbReference type="Gene3D" id="3.30.300.30">
    <property type="match status" value="1"/>
</dbReference>
<dbReference type="InterPro" id="IPR042099">
    <property type="entry name" value="ANL_N_sf"/>
</dbReference>
<name>A0ABS2TU26_9ACTN</name>
<keyword evidence="4" id="KW-1185">Reference proteome</keyword>
<dbReference type="InterPro" id="IPR045851">
    <property type="entry name" value="AMP-bd_C_sf"/>
</dbReference>
<evidence type="ECO:0000313" key="4">
    <source>
        <dbReference type="Proteomes" id="UP000749040"/>
    </source>
</evidence>
<dbReference type="Proteomes" id="UP000749040">
    <property type="component" value="Unassembled WGS sequence"/>
</dbReference>
<dbReference type="RefSeq" id="WP_205358698.1">
    <property type="nucleotide sequence ID" value="NZ_JADKYB010000010.1"/>
</dbReference>
<feature type="region of interest" description="Disordered" evidence="1">
    <location>
        <begin position="328"/>
        <end position="349"/>
    </location>
</feature>
<dbReference type="SUPFAM" id="SSF56801">
    <property type="entry name" value="Acetyl-CoA synthetase-like"/>
    <property type="match status" value="1"/>
</dbReference>
<sequence length="506" mass="53583">MTDDAWNALLHGGLWRSPRMLWVEDDTEYSARRVDDLASAVEAAIAAAVRADGPVRVIRIRSDAKLGCFAGQLAAWRAGCVAVADDGGFGPEELDHVRPDLALTVTVTGDSWSVAAEGAADRPSAGRAANRPGTDRAAGRTSTDRIPAEVVAVNFTSGSTGSRKAVAVTRGNLLALFACRGLDVPAATGRLTSGSFARPAYDGWWFDTWRTVAADGTVVCLPGVNEDVFAWPDLARTYGIDRVLLPAAVVATLVAAVPEAIAGIPWLFSGGEQFQVSTYRRARQAGLRNHFVNLYGPTEATFATHRYELPEVLTTPLIPIGRPLDGCRQTLRTPEGDRNGHGDADHPSTAGRELVVAGPLVCLGYLAAGTLAHRFAEEDGERAYHTGDLVSVDDAGDLVFAGRLDSRIKVNGTRVDAAALEQEVAALPGVLDCRVVQDAESTVAFVRTAAPGADTALASLVEPVVKGFSPAIRVRLTDSFPTKSGGKVDTRLLMARHRATEEGGER</sequence>
<evidence type="ECO:0000256" key="1">
    <source>
        <dbReference type="SAM" id="MobiDB-lite"/>
    </source>
</evidence>
<accession>A0ABS2TU26</accession>
<gene>
    <name evidence="3" type="ORF">ITX44_20245</name>
</gene>
<dbReference type="Gene3D" id="3.40.50.12780">
    <property type="entry name" value="N-terminal domain of ligase-like"/>
    <property type="match status" value="1"/>
</dbReference>
<evidence type="ECO:0000259" key="2">
    <source>
        <dbReference type="Pfam" id="PF00501"/>
    </source>
</evidence>